<organism evidence="7 8">
    <name type="scientific">Cystobacter ferrugineus</name>
    <dbReference type="NCBI Taxonomy" id="83449"/>
    <lineage>
        <taxon>Bacteria</taxon>
        <taxon>Pseudomonadati</taxon>
        <taxon>Myxococcota</taxon>
        <taxon>Myxococcia</taxon>
        <taxon>Myxococcales</taxon>
        <taxon>Cystobacterineae</taxon>
        <taxon>Archangiaceae</taxon>
        <taxon>Cystobacter</taxon>
    </lineage>
</organism>
<proteinExistence type="predicted"/>
<dbReference type="STRING" id="83449.BON30_34795"/>
<evidence type="ECO:0000256" key="2">
    <source>
        <dbReference type="ARBA" id="ARBA00022771"/>
    </source>
</evidence>
<dbReference type="OrthoDB" id="1996975at2"/>
<feature type="region of interest" description="Disordered" evidence="4">
    <location>
        <begin position="366"/>
        <end position="391"/>
    </location>
</feature>
<dbReference type="AlphaFoldDB" id="A0A1L9B234"/>
<keyword evidence="5" id="KW-0812">Transmembrane</keyword>
<reference evidence="7 8" key="2">
    <citation type="submission" date="2016-12" db="EMBL/GenBank/DDBJ databases">
        <title>Draft Genome Sequence of Cystobacter ferrugineus Strain Cbfe23.</title>
        <authorList>
            <person name="Akbar S."/>
            <person name="Dowd S.E."/>
            <person name="Stevens D.C."/>
        </authorList>
    </citation>
    <scope>NUCLEOTIDE SEQUENCE [LARGE SCALE GENOMIC DNA]</scope>
    <source>
        <strain evidence="7 8">Cbfe23</strain>
    </source>
</reference>
<evidence type="ECO:0000313" key="8">
    <source>
        <dbReference type="Proteomes" id="UP000182229"/>
    </source>
</evidence>
<dbReference type="GO" id="GO:0008270">
    <property type="term" value="F:zinc ion binding"/>
    <property type="evidence" value="ECO:0007669"/>
    <property type="project" value="UniProtKB-KW"/>
</dbReference>
<keyword evidence="3" id="KW-0862">Zinc</keyword>
<dbReference type="RefSeq" id="WP_071902814.1">
    <property type="nucleotide sequence ID" value="NZ_MPIN01000011.1"/>
</dbReference>
<name>A0A1L9B234_9BACT</name>
<dbReference type="EMBL" id="MPIN01000011">
    <property type="protein sequence ID" value="OJH36319.1"/>
    <property type="molecule type" value="Genomic_DNA"/>
</dbReference>
<comment type="caution">
    <text evidence="7">The sequence shown here is derived from an EMBL/GenBank/DDBJ whole genome shotgun (WGS) entry which is preliminary data.</text>
</comment>
<reference evidence="8" key="1">
    <citation type="submission" date="2016-11" db="EMBL/GenBank/DDBJ databases">
        <authorList>
            <person name="Shukria A."/>
            <person name="Stevens D.C."/>
        </authorList>
    </citation>
    <scope>NUCLEOTIDE SEQUENCE [LARGE SCALE GENOMIC DNA]</scope>
    <source>
        <strain evidence="8">Cbfe23</strain>
    </source>
</reference>
<gene>
    <name evidence="7" type="ORF">BON30_34795</name>
</gene>
<dbReference type="Proteomes" id="UP000182229">
    <property type="component" value="Unassembled WGS sequence"/>
</dbReference>
<dbReference type="InterPro" id="IPR001876">
    <property type="entry name" value="Znf_RanBP2"/>
</dbReference>
<dbReference type="PROSITE" id="PS50199">
    <property type="entry name" value="ZF_RANBP2_2"/>
    <property type="match status" value="1"/>
</dbReference>
<evidence type="ECO:0000313" key="7">
    <source>
        <dbReference type="EMBL" id="OJH36319.1"/>
    </source>
</evidence>
<keyword evidence="8" id="KW-1185">Reference proteome</keyword>
<keyword evidence="5" id="KW-1133">Transmembrane helix</keyword>
<feature type="domain" description="RanBP2-type" evidence="6">
    <location>
        <begin position="72"/>
        <end position="102"/>
    </location>
</feature>
<keyword evidence="2" id="KW-0863">Zinc-finger</keyword>
<evidence type="ECO:0000256" key="1">
    <source>
        <dbReference type="ARBA" id="ARBA00022723"/>
    </source>
</evidence>
<keyword evidence="1" id="KW-0479">Metal-binding</keyword>
<evidence type="ECO:0000259" key="6">
    <source>
        <dbReference type="PROSITE" id="PS50199"/>
    </source>
</evidence>
<dbReference type="PROSITE" id="PS01358">
    <property type="entry name" value="ZF_RANBP2_1"/>
    <property type="match status" value="1"/>
</dbReference>
<evidence type="ECO:0000256" key="3">
    <source>
        <dbReference type="ARBA" id="ARBA00022833"/>
    </source>
</evidence>
<protein>
    <recommendedName>
        <fullName evidence="6">RanBP2-type domain-containing protein</fullName>
    </recommendedName>
</protein>
<feature type="compositionally biased region" description="Polar residues" evidence="4">
    <location>
        <begin position="366"/>
        <end position="376"/>
    </location>
</feature>
<feature type="transmembrane region" description="Helical" evidence="5">
    <location>
        <begin position="129"/>
        <end position="153"/>
    </location>
</feature>
<keyword evidence="5" id="KW-0472">Membrane</keyword>
<evidence type="ECO:0000256" key="4">
    <source>
        <dbReference type="SAM" id="MobiDB-lite"/>
    </source>
</evidence>
<evidence type="ECO:0000256" key="5">
    <source>
        <dbReference type="SAM" id="Phobius"/>
    </source>
</evidence>
<sequence length="391" mass="43838">MAKRTRIIEGTWNCTSCDTRDILARFRKCPTCNNPREESGQESEFDFGAVDARSGRLEREGTRDEKALSAADAGADWFCDYCQASNRGDSAVCHHCRAERSSTSRALSEEELRTAAPPPAARKRSFPRWLLYTGVGVLVLFGGCVGLAIWGSITHDFPGRVVSTEWTHSVRRQSFQRVKLEGWRDELRAVAARMPVNGQGEVAGVENIRDCVSRQRGTRQVAVGTREVCSNKTRSVACGTEEKCTTKKLGNGYAQETCHDVTKYCDETYRDCHDETQYRTEPVFAQKCAYDTYQWKQVDERTLSGREDAPRWPELQTGPLDRLEREAKYRVQVEYTDGTTKSHVLEPETLAEFLSWKKGTPLSLKVSNSGKVQQVTPGGGKSPVGREETGR</sequence>
<accession>A0A1L9B234</accession>